<feature type="domain" description="VanZ-like" evidence="2">
    <location>
        <begin position="4"/>
        <end position="144"/>
    </location>
</feature>
<reference evidence="3" key="1">
    <citation type="submission" date="2022-02" db="EMBL/GenBank/DDBJ databases">
        <authorList>
            <person name="Leng L."/>
        </authorList>
    </citation>
    <scope>NUCLEOTIDE SEQUENCE</scope>
    <source>
        <strain evidence="3">JI</strain>
    </source>
</reference>
<organism evidence="3 4">
    <name type="scientific">Pelotomaculum isophthalicicum JI</name>
    <dbReference type="NCBI Taxonomy" id="947010"/>
    <lineage>
        <taxon>Bacteria</taxon>
        <taxon>Bacillati</taxon>
        <taxon>Bacillota</taxon>
        <taxon>Clostridia</taxon>
        <taxon>Eubacteriales</taxon>
        <taxon>Desulfotomaculaceae</taxon>
        <taxon>Pelotomaculum</taxon>
    </lineage>
</organism>
<feature type="chain" id="PRO_5040805860" evidence="1">
    <location>
        <begin position="20"/>
        <end position="152"/>
    </location>
</feature>
<name>A0A9X4H3A3_9FIRM</name>
<keyword evidence="4" id="KW-1185">Reference proteome</keyword>
<feature type="signal peptide" evidence="1">
    <location>
        <begin position="1"/>
        <end position="19"/>
    </location>
</feature>
<protein>
    <submittedName>
        <fullName evidence="3">VanZ family protein</fullName>
    </submittedName>
</protein>
<dbReference type="InterPro" id="IPR016747">
    <property type="entry name" value="Phosphotransbutyrylase"/>
</dbReference>
<evidence type="ECO:0000256" key="1">
    <source>
        <dbReference type="SAM" id="SignalP"/>
    </source>
</evidence>
<dbReference type="PIRSF" id="PIRSF019083">
    <property type="entry name" value="UCP019083_VanZ"/>
    <property type="match status" value="1"/>
</dbReference>
<comment type="caution">
    <text evidence="3">The sequence shown here is derived from an EMBL/GenBank/DDBJ whole genome shotgun (WGS) entry which is preliminary data.</text>
</comment>
<evidence type="ECO:0000313" key="4">
    <source>
        <dbReference type="Proteomes" id="UP001154312"/>
    </source>
</evidence>
<dbReference type="Pfam" id="PF04892">
    <property type="entry name" value="VanZ"/>
    <property type="match status" value="1"/>
</dbReference>
<dbReference type="NCBIfam" id="NF037970">
    <property type="entry name" value="vanZ_1"/>
    <property type="match status" value="1"/>
</dbReference>
<dbReference type="AlphaFoldDB" id="A0A9X4H3A3"/>
<evidence type="ECO:0000313" key="3">
    <source>
        <dbReference type="EMBL" id="MDF9406797.1"/>
    </source>
</evidence>
<keyword evidence="1" id="KW-0732">Signal</keyword>
<dbReference type="RefSeq" id="WP_277441943.1">
    <property type="nucleotide sequence ID" value="NZ_JAKOAV010000001.1"/>
</dbReference>
<accession>A0A9X4H3A3</accession>
<dbReference type="EMBL" id="JAKOAV010000001">
    <property type="protein sequence ID" value="MDF9406797.1"/>
    <property type="molecule type" value="Genomic_DNA"/>
</dbReference>
<gene>
    <name evidence="3" type="ORF">L7E55_00230</name>
</gene>
<proteinExistence type="predicted"/>
<sequence>MRRWLLVLACLAAIFYFSAQPFSAQDLRAEIGRHGRIVQKVRDLPPVSFSYGGEIVDNRLNPEDFIQFWLRKGAHFVVYGLLGLAIDGALAAAGLKGCRRWIAAGLFVFLVAVLDEQNQMSVPGRTGRPLDVLVDLAGFFIFTLFTKPYTNG</sequence>
<dbReference type="InterPro" id="IPR006976">
    <property type="entry name" value="VanZ-like"/>
</dbReference>
<dbReference type="Proteomes" id="UP001154312">
    <property type="component" value="Unassembled WGS sequence"/>
</dbReference>
<evidence type="ECO:0000259" key="2">
    <source>
        <dbReference type="Pfam" id="PF04892"/>
    </source>
</evidence>